<feature type="region of interest" description="Disordered" evidence="1">
    <location>
        <begin position="179"/>
        <end position="221"/>
    </location>
</feature>
<evidence type="ECO:0000313" key="4">
    <source>
        <dbReference type="Proteomes" id="UP000570595"/>
    </source>
</evidence>
<comment type="caution">
    <text evidence="3">The sequence shown here is derived from an EMBL/GenBank/DDBJ whole genome shotgun (WGS) entry which is preliminary data.</text>
</comment>
<feature type="compositionally biased region" description="Gly residues" evidence="1">
    <location>
        <begin position="251"/>
        <end position="265"/>
    </location>
</feature>
<feature type="non-terminal residue" evidence="3">
    <location>
        <position position="338"/>
    </location>
</feature>
<dbReference type="AlphaFoldDB" id="A0A7J6MU15"/>
<dbReference type="Proteomes" id="UP000572268">
    <property type="component" value="Unassembled WGS sequence"/>
</dbReference>
<dbReference type="EMBL" id="JABANN010000026">
    <property type="protein sequence ID" value="KAF4674710.1"/>
    <property type="molecule type" value="Genomic_DNA"/>
</dbReference>
<evidence type="ECO:0000256" key="1">
    <source>
        <dbReference type="SAM" id="MobiDB-lite"/>
    </source>
</evidence>
<evidence type="ECO:0000313" key="2">
    <source>
        <dbReference type="EMBL" id="KAF4669304.1"/>
    </source>
</evidence>
<organism evidence="3 5">
    <name type="scientific">Perkinsus olseni</name>
    <name type="common">Perkinsus atlanticus</name>
    <dbReference type="NCBI Taxonomy" id="32597"/>
    <lineage>
        <taxon>Eukaryota</taxon>
        <taxon>Sar</taxon>
        <taxon>Alveolata</taxon>
        <taxon>Perkinsozoa</taxon>
        <taxon>Perkinsea</taxon>
        <taxon>Perkinsida</taxon>
        <taxon>Perkinsidae</taxon>
        <taxon>Perkinsus</taxon>
    </lineage>
</organism>
<dbReference type="OrthoDB" id="10472028at2759"/>
<evidence type="ECO:0000313" key="5">
    <source>
        <dbReference type="Proteomes" id="UP000572268"/>
    </source>
</evidence>
<dbReference type="Proteomes" id="UP000570595">
    <property type="component" value="Unassembled WGS sequence"/>
</dbReference>
<gene>
    <name evidence="3" type="ORF">FOL46_004238</name>
    <name evidence="2" type="ORF">FOZ61_004593</name>
</gene>
<feature type="region of interest" description="Disordered" evidence="1">
    <location>
        <begin position="235"/>
        <end position="277"/>
    </location>
</feature>
<reference evidence="4 5" key="1">
    <citation type="submission" date="2020-04" db="EMBL/GenBank/DDBJ databases">
        <title>Perkinsus olseni comparative genomics.</title>
        <authorList>
            <person name="Bogema D.R."/>
        </authorList>
    </citation>
    <scope>NUCLEOTIDE SEQUENCE [LARGE SCALE GENOMIC DNA]</scope>
    <source>
        <strain evidence="2">ATCC PRA-179</strain>
        <strain evidence="3">ATCC PRA-31</strain>
    </source>
</reference>
<accession>A0A7J6MU15</accession>
<evidence type="ECO:0000313" key="3">
    <source>
        <dbReference type="EMBL" id="KAF4674710.1"/>
    </source>
</evidence>
<name>A0A7J6MU15_PEROL</name>
<sequence>MASIGRRRGNKRRVASAELPAGTYEGVKKDGVHLTADLPNLTDFKLVVKDGTEGQEAYAAAEVQGKWIYTEPKASLVWYKDHTVEKLRRFGSSIILNNWSSCFRLDPQFTTTDFSNNLYSMLQLERTSGREFAQLIFCLQNSSVIVGIGPRKAYSSRWLSCNYGIELVVPSRGSCRRLGPQTILSNPKRYRPSDTSDGGELPKLPKKGEEDPWDTPNVDSSLRAVDTEWVDSWLDSHRGTDDETAGPSRGSTGGGYAPSPWGGGLDLLPDGNEKDPYNRPLSSATIPDGLYEAADTRVGHLTRVTVKIMTETKPGTRSVELILCRIAYLVCPRLCQSV</sequence>
<protein>
    <submittedName>
        <fullName evidence="3">Uncharacterized protein</fullName>
    </submittedName>
</protein>
<proteinExistence type="predicted"/>
<dbReference type="EMBL" id="JABAHT010000026">
    <property type="protein sequence ID" value="KAF4669304.1"/>
    <property type="molecule type" value="Genomic_DNA"/>
</dbReference>